<dbReference type="EMBL" id="CP040089">
    <property type="protein sequence ID" value="QGA80635.1"/>
    <property type="molecule type" value="Genomic_DNA"/>
</dbReference>
<reference evidence="2" key="1">
    <citation type="submission" date="2019-05" db="EMBL/GenBank/DDBJ databases">
        <title>Candidatus Nanohalobium constans, a novel model system to study the DPANN nano-sized archaea: genomic and physiological characterization of a nanoarchaeon co-cultured with its chitinotrophic host.</title>
        <authorList>
            <person name="La Cono V."/>
            <person name="Arcadi E."/>
            <person name="Crisafi F."/>
            <person name="Denaro R."/>
            <person name="La Spada G."/>
            <person name="Messina E."/>
            <person name="Smedile F."/>
            <person name="Toshchakov S.V."/>
            <person name="Shevchenko M.A."/>
            <person name="Golyshin P.N."/>
            <person name="Golyshina O.V."/>
            <person name="Ferrer M."/>
            <person name="Rohde M."/>
            <person name="Mushegian A."/>
            <person name="Sorokin D.Y."/>
            <person name="Giuliano L."/>
            <person name="Yakimov M.M."/>
        </authorList>
    </citation>
    <scope>NUCLEOTIDE SEQUENCE [LARGE SCALE GENOMIC DNA]</scope>
    <source>
        <strain evidence="2">LC1Nh</strain>
    </source>
</reference>
<dbReference type="KEGG" id="ncon:LC1Nh_0749"/>
<organism evidence="1 2">
    <name type="scientific">Candidatus Nanohalobium constans</name>
    <dbReference type="NCBI Taxonomy" id="2565781"/>
    <lineage>
        <taxon>Archaea</taxon>
        <taxon>Candidatus Nanohalarchaeota</taxon>
        <taxon>Candidatus Nanohalobia</taxon>
        <taxon>Candidatus Nanohalobiales</taxon>
        <taxon>Candidatus Nanohalobiaceae</taxon>
        <taxon>Candidatus Nanohalobium</taxon>
    </lineage>
</organism>
<accession>A0A5Q0UI79</accession>
<name>A0A5Q0UI79_9ARCH</name>
<sequence>MMASAQNSSEYVELIAGLHDGSEVVAVEERFPGIFKEYNGNYDGEVDLLVSEGGIPEKLRAYEVKDVESLNQHTIVSHAARAREQCENIEEHFESLGYEVEAECLINPQGHLAAVKEMYDSFERDLFDLDDAKDIISEPGRMPHLKEEALEENEEGLYKINNELAAVLESGLIQP</sequence>
<dbReference type="AlphaFoldDB" id="A0A5Q0UI79"/>
<keyword evidence="2" id="KW-1185">Reference proteome</keyword>
<evidence type="ECO:0000313" key="2">
    <source>
        <dbReference type="Proteomes" id="UP000377803"/>
    </source>
</evidence>
<evidence type="ECO:0000313" key="1">
    <source>
        <dbReference type="EMBL" id="QGA80635.1"/>
    </source>
</evidence>
<proteinExistence type="predicted"/>
<protein>
    <submittedName>
        <fullName evidence="1">Uncharacterized protein</fullName>
    </submittedName>
</protein>
<gene>
    <name evidence="1" type="ORF">LC1Nh_0749</name>
</gene>
<dbReference type="Proteomes" id="UP000377803">
    <property type="component" value="Chromosome"/>
</dbReference>